<dbReference type="InterPro" id="IPR037278">
    <property type="entry name" value="ARFGAP/RecO"/>
</dbReference>
<evidence type="ECO:0000256" key="1">
    <source>
        <dbReference type="ARBA" id="ARBA00007452"/>
    </source>
</evidence>
<dbReference type="Pfam" id="PF11967">
    <property type="entry name" value="RecO_N"/>
    <property type="match status" value="1"/>
</dbReference>
<evidence type="ECO:0000313" key="9">
    <source>
        <dbReference type="EMBL" id="VYT06758.1"/>
    </source>
</evidence>
<comment type="function">
    <text evidence="7">Involved in DNA repair and RecF pathway recombination.</text>
</comment>
<sequence length="249" mass="28452">MSQSVTVTGMILSASPIGENDKRIVILTKEKGKISAFAKGARRQNSHLLGATNPFSFGEFVLYEGRSSYNLLQANISNYFMELATDLEGAYYGFYFMEFADYYTKEHNDERQMLRLLYQTLRALSSNKIPRELVRYIFELKTLVVNGEYPDVFHCTGCGAQEQGVLFSSRNRGIVCEKCRRTVSDGILINSSTLYTMQYVVTSTIEKLYTFVVSDEVLKQLGKIMKQYTGMYVDKRFKSLEILEMCLLS</sequence>
<evidence type="ECO:0000256" key="3">
    <source>
        <dbReference type="ARBA" id="ARBA00022763"/>
    </source>
</evidence>
<dbReference type="InterPro" id="IPR012340">
    <property type="entry name" value="NA-bd_OB-fold"/>
</dbReference>
<keyword evidence="4 7" id="KW-0233">DNA recombination</keyword>
<dbReference type="NCBIfam" id="TIGR00613">
    <property type="entry name" value="reco"/>
    <property type="match status" value="1"/>
</dbReference>
<evidence type="ECO:0000256" key="5">
    <source>
        <dbReference type="ARBA" id="ARBA00023204"/>
    </source>
</evidence>
<organism evidence="9">
    <name type="scientific">[Clostridium] nexile</name>
    <dbReference type="NCBI Taxonomy" id="29361"/>
    <lineage>
        <taxon>Bacteria</taxon>
        <taxon>Bacillati</taxon>
        <taxon>Bacillota</taxon>
        <taxon>Clostridia</taxon>
        <taxon>Lachnospirales</taxon>
        <taxon>Lachnospiraceae</taxon>
        <taxon>Tyzzerella</taxon>
    </lineage>
</organism>
<dbReference type="HAMAP" id="MF_00201">
    <property type="entry name" value="RecO"/>
    <property type="match status" value="1"/>
</dbReference>
<comment type="similarity">
    <text evidence="1 7">Belongs to the RecO family.</text>
</comment>
<dbReference type="PANTHER" id="PTHR33991">
    <property type="entry name" value="DNA REPAIR PROTEIN RECO"/>
    <property type="match status" value="1"/>
</dbReference>
<dbReference type="SUPFAM" id="SSF50249">
    <property type="entry name" value="Nucleic acid-binding proteins"/>
    <property type="match status" value="1"/>
</dbReference>
<dbReference type="Gene3D" id="2.40.50.140">
    <property type="entry name" value="Nucleic acid-binding proteins"/>
    <property type="match status" value="1"/>
</dbReference>
<dbReference type="SUPFAM" id="SSF57863">
    <property type="entry name" value="ArfGap/RecO-like zinc finger"/>
    <property type="match status" value="1"/>
</dbReference>
<evidence type="ECO:0000256" key="7">
    <source>
        <dbReference type="HAMAP-Rule" id="MF_00201"/>
    </source>
</evidence>
<evidence type="ECO:0000256" key="4">
    <source>
        <dbReference type="ARBA" id="ARBA00023172"/>
    </source>
</evidence>
<keyword evidence="3 7" id="KW-0227">DNA damage</keyword>
<evidence type="ECO:0000259" key="8">
    <source>
        <dbReference type="Pfam" id="PF11967"/>
    </source>
</evidence>
<dbReference type="Pfam" id="PF02565">
    <property type="entry name" value="RecO_C"/>
    <property type="match status" value="1"/>
</dbReference>
<dbReference type="EMBL" id="CACRTG010000012">
    <property type="protein sequence ID" value="VYT06758.1"/>
    <property type="molecule type" value="Genomic_DNA"/>
</dbReference>
<dbReference type="InterPro" id="IPR022572">
    <property type="entry name" value="DNA_rep/recomb_RecO_N"/>
</dbReference>
<dbReference type="GO" id="GO:0006310">
    <property type="term" value="P:DNA recombination"/>
    <property type="evidence" value="ECO:0007669"/>
    <property type="project" value="UniProtKB-UniRule"/>
</dbReference>
<reference evidence="9" key="1">
    <citation type="submission" date="2019-11" db="EMBL/GenBank/DDBJ databases">
        <authorList>
            <person name="Feng L."/>
        </authorList>
    </citation>
    <scope>NUCLEOTIDE SEQUENCE</scope>
    <source>
        <strain evidence="9">CnexileLFYP112</strain>
    </source>
</reference>
<dbReference type="Gene3D" id="1.20.1440.120">
    <property type="entry name" value="Recombination protein O, C-terminal domain"/>
    <property type="match status" value="1"/>
</dbReference>
<gene>
    <name evidence="7 9" type="primary">recO</name>
    <name evidence="9" type="ORF">CNLFYP112_00437</name>
</gene>
<dbReference type="InterPro" id="IPR042242">
    <property type="entry name" value="RecO_C"/>
</dbReference>
<feature type="domain" description="DNA replication/recombination mediator RecO N-terminal" evidence="8">
    <location>
        <begin position="1"/>
        <end position="80"/>
    </location>
</feature>
<proteinExistence type="inferred from homology"/>
<name>A0A6N2TMH9_9FIRM</name>
<dbReference type="InterPro" id="IPR003717">
    <property type="entry name" value="RecO"/>
</dbReference>
<dbReference type="GO" id="GO:0006302">
    <property type="term" value="P:double-strand break repair"/>
    <property type="evidence" value="ECO:0007669"/>
    <property type="project" value="TreeGrafter"/>
</dbReference>
<keyword evidence="5 7" id="KW-0234">DNA repair</keyword>
<dbReference type="PANTHER" id="PTHR33991:SF1">
    <property type="entry name" value="DNA REPAIR PROTEIN RECO"/>
    <property type="match status" value="1"/>
</dbReference>
<accession>A0A6N2TMH9</accession>
<protein>
    <recommendedName>
        <fullName evidence="2 7">DNA repair protein RecO</fullName>
    </recommendedName>
    <alternativeName>
        <fullName evidence="6 7">Recombination protein O</fullName>
    </alternativeName>
</protein>
<dbReference type="GO" id="GO:0043590">
    <property type="term" value="C:bacterial nucleoid"/>
    <property type="evidence" value="ECO:0007669"/>
    <property type="project" value="TreeGrafter"/>
</dbReference>
<evidence type="ECO:0000256" key="6">
    <source>
        <dbReference type="ARBA" id="ARBA00033409"/>
    </source>
</evidence>
<evidence type="ECO:0000256" key="2">
    <source>
        <dbReference type="ARBA" id="ARBA00021310"/>
    </source>
</evidence>
<dbReference type="AlphaFoldDB" id="A0A6N2TMH9"/>